<dbReference type="PANTHER" id="PTHR11496:SF83">
    <property type="entry name" value="HYDROXYACID-OXOACID TRANSHYDROGENASE, MITOCHONDRIAL"/>
    <property type="match status" value="1"/>
</dbReference>
<evidence type="ECO:0000256" key="1">
    <source>
        <dbReference type="ARBA" id="ARBA00023002"/>
    </source>
</evidence>
<organism evidence="5 6">
    <name type="scientific">Paraburkholderia fynbosensis</name>
    <dbReference type="NCBI Taxonomy" id="1200993"/>
    <lineage>
        <taxon>Bacteria</taxon>
        <taxon>Pseudomonadati</taxon>
        <taxon>Pseudomonadota</taxon>
        <taxon>Betaproteobacteria</taxon>
        <taxon>Burkholderiales</taxon>
        <taxon>Burkholderiaceae</taxon>
        <taxon>Paraburkholderia</taxon>
    </lineage>
</organism>
<gene>
    <name evidence="5" type="primary">linF_2</name>
    <name evidence="5" type="ORF">LMG27177_07413</name>
</gene>
<accession>A0A6J5H324</accession>
<dbReference type="InterPro" id="IPR039697">
    <property type="entry name" value="Alcohol_dehydrogenase_Fe"/>
</dbReference>
<dbReference type="CDD" id="cd08177">
    <property type="entry name" value="MAR"/>
    <property type="match status" value="1"/>
</dbReference>
<reference evidence="5 6" key="1">
    <citation type="submission" date="2020-04" db="EMBL/GenBank/DDBJ databases">
        <authorList>
            <person name="De Canck E."/>
        </authorList>
    </citation>
    <scope>NUCLEOTIDE SEQUENCE [LARGE SCALE GENOMIC DNA]</scope>
    <source>
        <strain evidence="5 6">LMG 27177</strain>
    </source>
</reference>
<dbReference type="Pfam" id="PF25137">
    <property type="entry name" value="ADH_Fe_C"/>
    <property type="match status" value="1"/>
</dbReference>
<evidence type="ECO:0000256" key="2">
    <source>
        <dbReference type="ARBA" id="ARBA00023027"/>
    </source>
</evidence>
<evidence type="ECO:0000259" key="3">
    <source>
        <dbReference type="Pfam" id="PF00465"/>
    </source>
</evidence>
<evidence type="ECO:0000313" key="5">
    <source>
        <dbReference type="EMBL" id="CAB3810723.1"/>
    </source>
</evidence>
<dbReference type="Proteomes" id="UP000494252">
    <property type="component" value="Unassembled WGS sequence"/>
</dbReference>
<dbReference type="SUPFAM" id="SSF56796">
    <property type="entry name" value="Dehydroquinate synthase-like"/>
    <property type="match status" value="1"/>
</dbReference>
<keyword evidence="1 5" id="KW-0560">Oxidoreductase</keyword>
<dbReference type="AlphaFoldDB" id="A0A6J5H324"/>
<sequence length="352" mass="37447">MLDRFIYQGLPARVLFGRGTITKLSEEVERLGLTRMMVLSTPEQVALAERACELLGVRAVATFSGATMHTPIEVTVRALEAAKACMADGVVALGGGSTIGLGKAIALRTDLPQIVIPTTYAGSEMTPILGETQDDRKTTQRGPRIQPEVVIYDVDLTLTLPPVMSALSGFNAMAHAAEALYASDRNPVVSLMAEEGVRAIYEALPEVLLNPADPNARTTLLYGAWLSACCLGSTSMGLHHKLCHTLGGLFDLPHAQTHAILLPYALTYNAPAIPEALTRLGRAMDAECAIGALIHLEGACGIPLALRDIGMPEEGVERAVEEALANPYNNPRPIEPAPLREILSRAWAGSGV</sequence>
<dbReference type="GO" id="GO:0004022">
    <property type="term" value="F:alcohol dehydrogenase (NAD+) activity"/>
    <property type="evidence" value="ECO:0007669"/>
    <property type="project" value="TreeGrafter"/>
</dbReference>
<dbReference type="InterPro" id="IPR034786">
    <property type="entry name" value="MAR"/>
</dbReference>
<keyword evidence="2" id="KW-0520">NAD</keyword>
<dbReference type="InterPro" id="IPR001670">
    <property type="entry name" value="ADH_Fe/GldA"/>
</dbReference>
<dbReference type="PANTHER" id="PTHR11496">
    <property type="entry name" value="ALCOHOL DEHYDROGENASE"/>
    <property type="match status" value="1"/>
</dbReference>
<dbReference type="GO" id="GO:0046872">
    <property type="term" value="F:metal ion binding"/>
    <property type="evidence" value="ECO:0007669"/>
    <property type="project" value="InterPro"/>
</dbReference>
<feature type="domain" description="Alcohol dehydrogenase iron-type/glycerol dehydrogenase GldA" evidence="3">
    <location>
        <begin position="11"/>
        <end position="153"/>
    </location>
</feature>
<evidence type="ECO:0000313" key="6">
    <source>
        <dbReference type="Proteomes" id="UP000494252"/>
    </source>
</evidence>
<dbReference type="Gene3D" id="3.40.50.1970">
    <property type="match status" value="1"/>
</dbReference>
<proteinExistence type="predicted"/>
<protein>
    <submittedName>
        <fullName evidence="5">Maleylacetate reductase</fullName>
        <ecNumber evidence="5">1.3.1.-</ecNumber>
    </submittedName>
</protein>
<dbReference type="RefSeq" id="WP_175166330.1">
    <property type="nucleotide sequence ID" value="NZ_CADIKI010000042.1"/>
</dbReference>
<dbReference type="EMBL" id="CADIKI010000042">
    <property type="protein sequence ID" value="CAB3810723.1"/>
    <property type="molecule type" value="Genomic_DNA"/>
</dbReference>
<dbReference type="EC" id="1.3.1.-" evidence="5"/>
<dbReference type="Pfam" id="PF00465">
    <property type="entry name" value="Fe-ADH"/>
    <property type="match status" value="1"/>
</dbReference>
<evidence type="ECO:0000259" key="4">
    <source>
        <dbReference type="Pfam" id="PF25137"/>
    </source>
</evidence>
<keyword evidence="6" id="KW-1185">Reference proteome</keyword>
<dbReference type="GO" id="GO:0018506">
    <property type="term" value="F:maleylacetate reductase activity"/>
    <property type="evidence" value="ECO:0007669"/>
    <property type="project" value="InterPro"/>
</dbReference>
<feature type="domain" description="Fe-containing alcohol dehydrogenase-like C-terminal" evidence="4">
    <location>
        <begin position="166"/>
        <end position="347"/>
    </location>
</feature>
<dbReference type="Gene3D" id="1.20.1090.10">
    <property type="entry name" value="Dehydroquinate synthase-like - alpha domain"/>
    <property type="match status" value="1"/>
</dbReference>
<name>A0A6J5H324_9BURK</name>
<dbReference type="InterPro" id="IPR056798">
    <property type="entry name" value="ADH_Fe_C"/>
</dbReference>